<gene>
    <name evidence="2" type="ORF">Maq22A_c27120</name>
</gene>
<reference evidence="3" key="2">
    <citation type="submission" date="2015-01" db="EMBL/GenBank/DDBJ databases">
        <title>Complete genome sequence of Methylobacterium aquaticum strain 22A.</title>
        <authorList>
            <person name="Tani A."/>
            <person name="Ogura Y."/>
            <person name="Hayashi T."/>
        </authorList>
    </citation>
    <scope>NUCLEOTIDE SEQUENCE [LARGE SCALE GENOMIC DNA]</scope>
    <source>
        <strain evidence="3">MA-22A</strain>
    </source>
</reference>
<feature type="region of interest" description="Disordered" evidence="1">
    <location>
        <begin position="1"/>
        <end position="20"/>
    </location>
</feature>
<dbReference type="KEGG" id="maqu:Maq22A_c27120"/>
<organism evidence="2 3">
    <name type="scientific">Methylobacterium aquaticum</name>
    <dbReference type="NCBI Taxonomy" id="270351"/>
    <lineage>
        <taxon>Bacteria</taxon>
        <taxon>Pseudomonadati</taxon>
        <taxon>Pseudomonadota</taxon>
        <taxon>Alphaproteobacteria</taxon>
        <taxon>Hyphomicrobiales</taxon>
        <taxon>Methylobacteriaceae</taxon>
        <taxon>Methylobacterium</taxon>
    </lineage>
</organism>
<sequence>MPTNSGQPEKRPAPSRVGNGVRRLAVARRTGGRTISRDIDASIILAVEAAKVSGTASDRHSGPSLK</sequence>
<reference evidence="2 3" key="1">
    <citation type="journal article" date="2015" name="Genome Announc.">
        <title>Complete Genome Sequence of Methylobacterium aquaticum Strain 22A, Isolated from Racomitrium japonicum Moss.</title>
        <authorList>
            <person name="Tani A."/>
            <person name="Ogura Y."/>
            <person name="Hayashi T."/>
            <person name="Kimbara K."/>
        </authorList>
    </citation>
    <scope>NUCLEOTIDE SEQUENCE [LARGE SCALE GENOMIC DNA]</scope>
    <source>
        <strain evidence="2 3">MA-22A</strain>
    </source>
</reference>
<dbReference type="AlphaFoldDB" id="A0A0C6FY73"/>
<proteinExistence type="predicted"/>
<dbReference type="STRING" id="270351.Maq22A_c27120"/>
<dbReference type="Proteomes" id="UP000061432">
    <property type="component" value="Chromosome"/>
</dbReference>
<name>A0A0C6FY73_9HYPH</name>
<protein>
    <submittedName>
        <fullName evidence="2">Uncharacterized protein</fullName>
    </submittedName>
</protein>
<accession>A0A0C6FY73</accession>
<evidence type="ECO:0000313" key="2">
    <source>
        <dbReference type="EMBL" id="BAQ48275.1"/>
    </source>
</evidence>
<evidence type="ECO:0000256" key="1">
    <source>
        <dbReference type="SAM" id="MobiDB-lite"/>
    </source>
</evidence>
<dbReference type="EMBL" id="AP014704">
    <property type="protein sequence ID" value="BAQ48275.1"/>
    <property type="molecule type" value="Genomic_DNA"/>
</dbReference>
<evidence type="ECO:0000313" key="3">
    <source>
        <dbReference type="Proteomes" id="UP000061432"/>
    </source>
</evidence>